<dbReference type="Gene3D" id="1.20.1070.10">
    <property type="entry name" value="Rhodopsin 7-helix transmembrane proteins"/>
    <property type="match status" value="1"/>
</dbReference>
<dbReference type="InterPro" id="IPR017452">
    <property type="entry name" value="GPCR_Rhodpsn_7TM"/>
</dbReference>
<evidence type="ECO:0000256" key="2">
    <source>
        <dbReference type="ARBA" id="ARBA00022692"/>
    </source>
</evidence>
<dbReference type="WBParaSite" id="TREG1_124500.2">
    <property type="protein sequence ID" value="TREG1_124500.2"/>
    <property type="gene ID" value="TREG1_124500"/>
</dbReference>
<feature type="transmembrane region" description="Helical" evidence="8">
    <location>
        <begin position="53"/>
        <end position="77"/>
    </location>
</feature>
<dbReference type="GO" id="GO:0016020">
    <property type="term" value="C:membrane"/>
    <property type="evidence" value="ECO:0007669"/>
    <property type="project" value="UniProtKB-SubCell"/>
</dbReference>
<reference evidence="10" key="1">
    <citation type="submission" date="2022-06" db="EMBL/GenBank/DDBJ databases">
        <authorList>
            <person name="Berger JAMES D."/>
            <person name="Berger JAMES D."/>
        </authorList>
    </citation>
    <scope>NUCLEOTIDE SEQUENCE [LARGE SCALE GENOMIC DNA]</scope>
</reference>
<feature type="transmembrane region" description="Helical" evidence="8">
    <location>
        <begin position="151"/>
        <end position="171"/>
    </location>
</feature>
<sequence length="313" mass="35584">MFKEDNVEQTDVYQYSIATAFICTGLVGLWLHLKNLLRLSALNSILPRNLVKLHYCLAVACLGSISPSPFTALGAYLKRWPFGNFGCHLYGFHGMFFGMTSIYLSCFICFFTAVDILNLKHGKVAAEGHDRCCFFSFISTVRWLTSKRCNCVIYGIWAIGLLWAVLPIFGYSKYTLEPHQTSCLLDWNNLNENHNRTYLYALCIIGYVLPVSMAIWSQYMMITQQSMSSPKKTEKNVDKIKMLTKLNNSILLITILAWLPFGVLTLNALLSNPIVINPFIYYFPQLLAKVGEALMPIAYSQTLKRLENCKKAE</sequence>
<dbReference type="InterPro" id="IPR050125">
    <property type="entry name" value="GPCR_opsins"/>
</dbReference>
<protein>
    <recommendedName>
        <fullName evidence="9">G-protein coupled receptors family 1 profile domain-containing protein</fullName>
    </recommendedName>
</protein>
<feature type="domain" description="G-protein coupled receptors family 1 profile" evidence="9">
    <location>
        <begin position="24"/>
        <end position="299"/>
    </location>
</feature>
<keyword evidence="10" id="KW-1185">Reference proteome</keyword>
<evidence type="ECO:0000256" key="1">
    <source>
        <dbReference type="ARBA" id="ARBA00004141"/>
    </source>
</evidence>
<keyword evidence="4" id="KW-0297">G-protein coupled receptor</keyword>
<reference evidence="11" key="2">
    <citation type="submission" date="2023-11" db="UniProtKB">
        <authorList>
            <consortium name="WormBaseParasite"/>
        </authorList>
    </citation>
    <scope>IDENTIFICATION</scope>
</reference>
<evidence type="ECO:0000313" key="10">
    <source>
        <dbReference type="Proteomes" id="UP000050795"/>
    </source>
</evidence>
<feature type="transmembrane region" description="Helical" evidence="8">
    <location>
        <begin position="12"/>
        <end position="33"/>
    </location>
</feature>
<keyword evidence="2 8" id="KW-0812">Transmembrane</keyword>
<dbReference type="GO" id="GO:0004930">
    <property type="term" value="F:G protein-coupled receptor activity"/>
    <property type="evidence" value="ECO:0007669"/>
    <property type="project" value="UniProtKB-KW"/>
</dbReference>
<feature type="transmembrane region" description="Helical" evidence="8">
    <location>
        <begin position="198"/>
        <end position="222"/>
    </location>
</feature>
<organism evidence="10 11">
    <name type="scientific">Trichobilharzia regenti</name>
    <name type="common">Nasal bird schistosome</name>
    <dbReference type="NCBI Taxonomy" id="157069"/>
    <lineage>
        <taxon>Eukaryota</taxon>
        <taxon>Metazoa</taxon>
        <taxon>Spiralia</taxon>
        <taxon>Lophotrochozoa</taxon>
        <taxon>Platyhelminthes</taxon>
        <taxon>Trematoda</taxon>
        <taxon>Digenea</taxon>
        <taxon>Strigeidida</taxon>
        <taxon>Schistosomatoidea</taxon>
        <taxon>Schistosomatidae</taxon>
        <taxon>Trichobilharzia</taxon>
    </lineage>
</organism>
<feature type="transmembrane region" description="Helical" evidence="8">
    <location>
        <begin position="89"/>
        <end position="114"/>
    </location>
</feature>
<evidence type="ECO:0000256" key="6">
    <source>
        <dbReference type="ARBA" id="ARBA00023170"/>
    </source>
</evidence>
<dbReference type="InterPro" id="IPR000276">
    <property type="entry name" value="GPCR_Rhodpsn"/>
</dbReference>
<evidence type="ECO:0000256" key="5">
    <source>
        <dbReference type="ARBA" id="ARBA00023136"/>
    </source>
</evidence>
<evidence type="ECO:0000256" key="3">
    <source>
        <dbReference type="ARBA" id="ARBA00022989"/>
    </source>
</evidence>
<comment type="subcellular location">
    <subcellularLocation>
        <location evidence="1">Membrane</location>
        <topology evidence="1">Multi-pass membrane protein</topology>
    </subcellularLocation>
</comment>
<keyword evidence="5 8" id="KW-0472">Membrane</keyword>
<feature type="transmembrane region" description="Helical" evidence="8">
    <location>
        <begin position="249"/>
        <end position="270"/>
    </location>
</feature>
<keyword evidence="3 8" id="KW-1133">Transmembrane helix</keyword>
<keyword evidence="6" id="KW-0675">Receptor</keyword>
<dbReference type="AlphaFoldDB" id="A0AA85J2M4"/>
<proteinExistence type="predicted"/>
<dbReference type="Pfam" id="PF00001">
    <property type="entry name" value="7tm_1"/>
    <property type="match status" value="1"/>
</dbReference>
<dbReference type="SUPFAM" id="SSF81321">
    <property type="entry name" value="Family A G protein-coupled receptor-like"/>
    <property type="match status" value="1"/>
</dbReference>
<keyword evidence="7" id="KW-0807">Transducer</keyword>
<evidence type="ECO:0000256" key="7">
    <source>
        <dbReference type="ARBA" id="ARBA00023224"/>
    </source>
</evidence>
<dbReference type="Proteomes" id="UP000050795">
    <property type="component" value="Unassembled WGS sequence"/>
</dbReference>
<dbReference type="PANTHER" id="PTHR24240">
    <property type="entry name" value="OPSIN"/>
    <property type="match status" value="1"/>
</dbReference>
<evidence type="ECO:0000256" key="4">
    <source>
        <dbReference type="ARBA" id="ARBA00023040"/>
    </source>
</evidence>
<accession>A0AA85J2M4</accession>
<dbReference type="PROSITE" id="PS50262">
    <property type="entry name" value="G_PROTEIN_RECEP_F1_2"/>
    <property type="match status" value="1"/>
</dbReference>
<evidence type="ECO:0000313" key="11">
    <source>
        <dbReference type="WBParaSite" id="TREG1_124500.2"/>
    </source>
</evidence>
<evidence type="ECO:0000259" key="9">
    <source>
        <dbReference type="PROSITE" id="PS50262"/>
    </source>
</evidence>
<evidence type="ECO:0000256" key="8">
    <source>
        <dbReference type="SAM" id="Phobius"/>
    </source>
</evidence>
<name>A0AA85J2M4_TRIRE</name>